<dbReference type="Pfam" id="PF12473">
    <property type="entry name" value="DUF3694"/>
    <property type="match status" value="1"/>
</dbReference>
<sequence>MADNVSVDSGNDDYVFVNSKPKLNIAKNGNISDLCQEMNEVLKDAGTSEEEANSRKNPFDDPLGANNPPPEAIVDEGSTIFNGVTYLGAAVVNAPRSEPEINRNMEILNSQNQVSYSIILAVPSDSEGTVRLLDPGTNVEIASYRIHRILFCCRGPPDKSICNCFAFICSHGENQDSTTYRCHVFRCNLQEATGRILYNFAMAFQKTPSALTRRQASISEQVFNFNVNLEIKEDDGKGGFSTCPRDKNAFKFRCDLEKKLIINVTQTSNEELKIERCFGLLISPGRNVKHSDMHLIDMVSMGASNEGKTYIISGHWDPTDPNFQILNTETHGDTKVFLTIAIDLVIIGIQEPVRFLIESKAKIFPTNERFWYITKKPLQDTFVLKLKRNENEKGDALFDVLSIESQTEIDRAASMSLKIQPNQIAIETVQTPMADGPDDDSGNDEPLMSGSGLVSKEITDDELLSNWQQVLVKWNQNLNQKPKQVTELVRKGVPEALRGEVWQRLSNCHLHTELLDAYRILITKPWFLRWALCVVYYLTIAIDNYGNRYLRIAIATIDRIEVIELQDAAKWHNLHIVELRYPSENMPVILAGTTSKPTEALAVTKDSRNRFEDTLRSLGCLIIAITTRRLDVIVRKIHIEYKVMNTFFATSLLPNSASVSGSNSPFASPSGNGSFSGRARFG</sequence>
<dbReference type="Gene3D" id="1.10.10.750">
    <property type="entry name" value="Ypt/Rab-GAP domain of gyp1p, domain 1"/>
    <property type="match status" value="1"/>
</dbReference>
<gene>
    <name evidence="5" type="ORF">DGYR_LOCUS2758</name>
</gene>
<dbReference type="PROSITE" id="PS01179">
    <property type="entry name" value="PID"/>
    <property type="match status" value="1"/>
</dbReference>
<comment type="caution">
    <text evidence="5">The sequence shown here is derived from an EMBL/GenBank/DDBJ whole genome shotgun (WGS) entry which is preliminary data.</text>
</comment>
<dbReference type="InterPro" id="IPR050302">
    <property type="entry name" value="Rab_GAP_TBC_domain"/>
</dbReference>
<dbReference type="FunFam" id="1.10.10.750:FF:000003">
    <property type="entry name" value="GTPase activating protein (Evi5)"/>
    <property type="match status" value="1"/>
</dbReference>
<feature type="region of interest" description="Disordered" evidence="3">
    <location>
        <begin position="45"/>
        <end position="67"/>
    </location>
</feature>
<dbReference type="InterPro" id="IPR022164">
    <property type="entry name" value="Kinesin-like"/>
</dbReference>
<proteinExistence type="predicted"/>
<accession>A0A7I8VBV3</accession>
<evidence type="ECO:0000256" key="3">
    <source>
        <dbReference type="SAM" id="MobiDB-lite"/>
    </source>
</evidence>
<dbReference type="Pfam" id="PF00640">
    <property type="entry name" value="PID"/>
    <property type="match status" value="1"/>
</dbReference>
<evidence type="ECO:0000256" key="2">
    <source>
        <dbReference type="ARBA" id="ARBA00023054"/>
    </source>
</evidence>
<evidence type="ECO:0000313" key="6">
    <source>
        <dbReference type="Proteomes" id="UP000549394"/>
    </source>
</evidence>
<protein>
    <submittedName>
        <fullName evidence="5">DgyrCDS2989</fullName>
    </submittedName>
</protein>
<feature type="region of interest" description="Disordered" evidence="3">
    <location>
        <begin position="663"/>
        <end position="682"/>
    </location>
</feature>
<dbReference type="SMART" id="SM00462">
    <property type="entry name" value="PTB"/>
    <property type="match status" value="1"/>
</dbReference>
<reference evidence="5 6" key="1">
    <citation type="submission" date="2020-08" db="EMBL/GenBank/DDBJ databases">
        <authorList>
            <person name="Hejnol A."/>
        </authorList>
    </citation>
    <scope>NUCLEOTIDE SEQUENCE [LARGE SCALE GENOMIC DNA]</scope>
</reference>
<dbReference type="PANTHER" id="PTHR47219:SF9">
    <property type="entry name" value="GTPASE ACTIVATING PROTEIN AND CENTROSOME-ASSOCIATED, ISOFORM B"/>
    <property type="match status" value="1"/>
</dbReference>
<dbReference type="PANTHER" id="PTHR47219">
    <property type="entry name" value="RAB GTPASE-ACTIVATING PROTEIN 1-LIKE"/>
    <property type="match status" value="1"/>
</dbReference>
<dbReference type="InterPro" id="IPR011993">
    <property type="entry name" value="PH-like_dom_sf"/>
</dbReference>
<dbReference type="GO" id="GO:0031267">
    <property type="term" value="F:small GTPase binding"/>
    <property type="evidence" value="ECO:0007669"/>
    <property type="project" value="TreeGrafter"/>
</dbReference>
<dbReference type="InterPro" id="IPR006020">
    <property type="entry name" value="PTB/PI_dom"/>
</dbReference>
<dbReference type="SUPFAM" id="SSF50729">
    <property type="entry name" value="PH domain-like"/>
    <property type="match status" value="1"/>
</dbReference>
<feature type="domain" description="PID" evidence="4">
    <location>
        <begin position="84"/>
        <end position="187"/>
    </location>
</feature>
<dbReference type="EMBL" id="CAJFCJ010000004">
    <property type="protein sequence ID" value="CAD5113826.1"/>
    <property type="molecule type" value="Genomic_DNA"/>
</dbReference>
<name>A0A7I8VBV3_9ANNE</name>
<dbReference type="Gene3D" id="2.30.29.30">
    <property type="entry name" value="Pleckstrin-homology domain (PH domain)/Phosphotyrosine-binding domain (PTB)"/>
    <property type="match status" value="1"/>
</dbReference>
<evidence type="ECO:0000259" key="4">
    <source>
        <dbReference type="PROSITE" id="PS01179"/>
    </source>
</evidence>
<evidence type="ECO:0000256" key="1">
    <source>
        <dbReference type="ARBA" id="ARBA00022468"/>
    </source>
</evidence>
<dbReference type="CDD" id="cd01211">
    <property type="entry name" value="PTB_Rab6GAP"/>
    <property type="match status" value="1"/>
</dbReference>
<feature type="compositionally biased region" description="Polar residues" evidence="3">
    <location>
        <begin position="663"/>
        <end position="675"/>
    </location>
</feature>
<keyword evidence="1" id="KW-0343">GTPase activation</keyword>
<dbReference type="GO" id="GO:0005096">
    <property type="term" value="F:GTPase activator activity"/>
    <property type="evidence" value="ECO:0007669"/>
    <property type="project" value="UniProtKB-KW"/>
</dbReference>
<organism evidence="5 6">
    <name type="scientific">Dimorphilus gyrociliatus</name>
    <dbReference type="NCBI Taxonomy" id="2664684"/>
    <lineage>
        <taxon>Eukaryota</taxon>
        <taxon>Metazoa</taxon>
        <taxon>Spiralia</taxon>
        <taxon>Lophotrochozoa</taxon>
        <taxon>Annelida</taxon>
        <taxon>Polychaeta</taxon>
        <taxon>Polychaeta incertae sedis</taxon>
        <taxon>Dinophilidae</taxon>
        <taxon>Dimorphilus</taxon>
    </lineage>
</organism>
<keyword evidence="2" id="KW-0175">Coiled coil</keyword>
<evidence type="ECO:0000313" key="5">
    <source>
        <dbReference type="EMBL" id="CAD5113826.1"/>
    </source>
</evidence>
<dbReference type="Proteomes" id="UP000549394">
    <property type="component" value="Unassembled WGS sequence"/>
</dbReference>
<dbReference type="AlphaFoldDB" id="A0A7I8VBV3"/>
<keyword evidence="6" id="KW-1185">Reference proteome</keyword>
<dbReference type="OrthoDB" id="295078at2759"/>